<accession>A0A8C2CIM2</accession>
<reference evidence="1" key="1">
    <citation type="submission" date="2025-08" db="UniProtKB">
        <authorList>
            <consortium name="Ensembl"/>
        </authorList>
    </citation>
    <scope>IDENTIFICATION</scope>
</reference>
<dbReference type="Proteomes" id="UP000694701">
    <property type="component" value="Unplaced"/>
</dbReference>
<evidence type="ECO:0000313" key="1">
    <source>
        <dbReference type="Ensembl" id="ENSCCRP00020009465.1"/>
    </source>
</evidence>
<dbReference type="Ensembl" id="ENSCCRT00020010542.1">
    <property type="protein sequence ID" value="ENSCCRP00020009465.1"/>
    <property type="gene ID" value="ENSCCRG00020004915.1"/>
</dbReference>
<name>A0A8C2CIM2_CYPCA</name>
<organism evidence="1 2">
    <name type="scientific">Cyprinus carpio</name>
    <name type="common">Common carp</name>
    <dbReference type="NCBI Taxonomy" id="7962"/>
    <lineage>
        <taxon>Eukaryota</taxon>
        <taxon>Metazoa</taxon>
        <taxon>Chordata</taxon>
        <taxon>Craniata</taxon>
        <taxon>Vertebrata</taxon>
        <taxon>Euteleostomi</taxon>
        <taxon>Actinopterygii</taxon>
        <taxon>Neopterygii</taxon>
        <taxon>Teleostei</taxon>
        <taxon>Ostariophysi</taxon>
        <taxon>Cypriniformes</taxon>
        <taxon>Cyprinidae</taxon>
        <taxon>Cyprininae</taxon>
        <taxon>Cyprinus</taxon>
    </lineage>
</organism>
<sequence>MHSHQQSRYWKEVVVADIFAAGLLCVTGEVGLLIAPDCFGSYYKDANAEDEEDRQPDLSQASGVFIYPSQLGIKCSPAHPVFLVKHKILLLKKAYIFKFFQTSDR</sequence>
<protein>
    <submittedName>
        <fullName evidence="1">Uncharacterized protein</fullName>
    </submittedName>
</protein>
<dbReference type="AlphaFoldDB" id="A0A8C2CIM2"/>
<proteinExistence type="predicted"/>
<evidence type="ECO:0000313" key="2">
    <source>
        <dbReference type="Proteomes" id="UP000694701"/>
    </source>
</evidence>